<dbReference type="SUPFAM" id="SSF56235">
    <property type="entry name" value="N-terminal nucleophile aminohydrolases (Ntn hydrolases)"/>
    <property type="match status" value="1"/>
</dbReference>
<dbReference type="GO" id="GO:0004298">
    <property type="term" value="F:threonine-type endopeptidase activity"/>
    <property type="evidence" value="ECO:0007669"/>
    <property type="project" value="InterPro"/>
</dbReference>
<protein>
    <submittedName>
        <fullName evidence="4">Proteasome subunit alpha</fullName>
        <ecNumber evidence="4">3.4.25.1</ecNumber>
    </submittedName>
</protein>
<comment type="similarity">
    <text evidence="3">Belongs to the peptidase T1A family.</text>
</comment>
<sequence>MSAQYYVSPEQLMKDRADFARKGIARGRAVITASCSDGIALIAENPSGSLHKIGEIYDRIAFAAVGKYNEFESLRQAGVRYADTRGYSYSRFDVTGRGLASVYAQSLGGVFTADAKPFEVELAVLELGATPETDTLFSLNFDGSIAEMPGFIIMGGDTAALRETWNTIWQGKDLASAGIDEVIRAAALVLPGVGESAQDAHLLEVAMLERSTSTGSHRHFRRLDDHTISRILGAGK</sequence>
<dbReference type="InterPro" id="IPR022296">
    <property type="entry name" value="Proteasome_asu_bac"/>
</dbReference>
<gene>
    <name evidence="4" type="primary">prcA</name>
    <name evidence="4" type="ORF">FQ154_10385</name>
</gene>
<evidence type="ECO:0000256" key="1">
    <source>
        <dbReference type="ARBA" id="ARBA00022490"/>
    </source>
</evidence>
<dbReference type="EC" id="3.4.25.1" evidence="4"/>
<comment type="caution">
    <text evidence="4">The sequence shown here is derived from an EMBL/GenBank/DDBJ whole genome shotgun (WGS) entry which is preliminary data.</text>
</comment>
<dbReference type="Proteomes" id="UP000323856">
    <property type="component" value="Unassembled WGS sequence"/>
</dbReference>
<dbReference type="Pfam" id="PF00227">
    <property type="entry name" value="Proteasome"/>
    <property type="match status" value="1"/>
</dbReference>
<accession>A0A5B0ECU9</accession>
<dbReference type="EMBL" id="VOBL01000009">
    <property type="protein sequence ID" value="KAA0976558.1"/>
    <property type="molecule type" value="Genomic_DNA"/>
</dbReference>
<proteinExistence type="inferred from homology"/>
<dbReference type="InterPro" id="IPR023332">
    <property type="entry name" value="Proteasome_alpha-type"/>
</dbReference>
<dbReference type="InterPro" id="IPR029055">
    <property type="entry name" value="Ntn_hydrolases_N"/>
</dbReference>
<dbReference type="Gene3D" id="3.60.20.10">
    <property type="entry name" value="Glutamine Phosphoribosylpyrophosphate, subunit 1, domain 1"/>
    <property type="match status" value="1"/>
</dbReference>
<dbReference type="InterPro" id="IPR001353">
    <property type="entry name" value="Proteasome_sua/b"/>
</dbReference>
<dbReference type="GO" id="GO:0051603">
    <property type="term" value="P:proteolysis involved in protein catabolic process"/>
    <property type="evidence" value="ECO:0007669"/>
    <property type="project" value="InterPro"/>
</dbReference>
<keyword evidence="4" id="KW-0378">Hydrolase</keyword>
<name>A0A5B0ECU9_9MICC</name>
<reference evidence="4 5" key="1">
    <citation type="submission" date="2019-07" db="EMBL/GenBank/DDBJ databases">
        <title>Analysis of the biochemical properties, biological activity and biotechnological potential of siderophores and biosurfactants produced by Antarctic psychrotolerant bacteria.</title>
        <authorList>
            <person name="Styczynski M."/>
            <person name="Krucon T."/>
            <person name="Decewicz P."/>
            <person name="Dziewit L."/>
        </authorList>
    </citation>
    <scope>NUCLEOTIDE SEQUENCE [LARGE SCALE GENOMIC DNA]</scope>
    <source>
        <strain evidence="4 5">ANT_H27</strain>
    </source>
</reference>
<evidence type="ECO:0000313" key="5">
    <source>
        <dbReference type="Proteomes" id="UP000323856"/>
    </source>
</evidence>
<dbReference type="OrthoDB" id="9775643at2"/>
<keyword evidence="2 3" id="KW-0647">Proteasome</keyword>
<keyword evidence="1" id="KW-0963">Cytoplasm</keyword>
<evidence type="ECO:0000313" key="4">
    <source>
        <dbReference type="EMBL" id="KAA0976558.1"/>
    </source>
</evidence>
<dbReference type="RefSeq" id="WP_149619649.1">
    <property type="nucleotide sequence ID" value="NZ_VOBL01000009.1"/>
</dbReference>
<dbReference type="PROSITE" id="PS51475">
    <property type="entry name" value="PROTEASOME_ALPHA_2"/>
    <property type="match status" value="1"/>
</dbReference>
<dbReference type="NCBIfam" id="TIGR03691">
    <property type="entry name" value="20S_bact_alpha"/>
    <property type="match status" value="1"/>
</dbReference>
<dbReference type="GO" id="GO:0019773">
    <property type="term" value="C:proteasome core complex, alpha-subunit complex"/>
    <property type="evidence" value="ECO:0007669"/>
    <property type="project" value="UniProtKB-UniRule"/>
</dbReference>
<evidence type="ECO:0000256" key="3">
    <source>
        <dbReference type="PROSITE-ProRule" id="PRU00808"/>
    </source>
</evidence>
<evidence type="ECO:0000256" key="2">
    <source>
        <dbReference type="ARBA" id="ARBA00022942"/>
    </source>
</evidence>
<organism evidence="4 5">
    <name type="scientific">Paeniglutamicibacter gangotriensis</name>
    <dbReference type="NCBI Taxonomy" id="254787"/>
    <lineage>
        <taxon>Bacteria</taxon>
        <taxon>Bacillati</taxon>
        <taxon>Actinomycetota</taxon>
        <taxon>Actinomycetes</taxon>
        <taxon>Micrococcales</taxon>
        <taxon>Micrococcaceae</taxon>
        <taxon>Paeniglutamicibacter</taxon>
    </lineage>
</organism>
<dbReference type="AlphaFoldDB" id="A0A5B0ECU9"/>